<gene>
    <name evidence="1" type="ORF">O3P69_002438</name>
</gene>
<keyword evidence="2" id="KW-1185">Reference proteome</keyword>
<dbReference type="EMBL" id="JARAKH010000009">
    <property type="protein sequence ID" value="KAK8400627.1"/>
    <property type="molecule type" value="Genomic_DNA"/>
</dbReference>
<evidence type="ECO:0000313" key="1">
    <source>
        <dbReference type="EMBL" id="KAK8400625.1"/>
    </source>
</evidence>
<protein>
    <recommendedName>
        <fullName evidence="3">Required for excision 1-B domain-containing protein</fullName>
    </recommendedName>
</protein>
<dbReference type="EMBL" id="JARAKH010000009">
    <property type="protein sequence ID" value="KAK8400625.1"/>
    <property type="molecule type" value="Genomic_DNA"/>
</dbReference>
<organism evidence="1 2">
    <name type="scientific">Scylla paramamosain</name>
    <name type="common">Mud crab</name>
    <dbReference type="NCBI Taxonomy" id="85552"/>
    <lineage>
        <taxon>Eukaryota</taxon>
        <taxon>Metazoa</taxon>
        <taxon>Ecdysozoa</taxon>
        <taxon>Arthropoda</taxon>
        <taxon>Crustacea</taxon>
        <taxon>Multicrustacea</taxon>
        <taxon>Malacostraca</taxon>
        <taxon>Eumalacostraca</taxon>
        <taxon>Eucarida</taxon>
        <taxon>Decapoda</taxon>
        <taxon>Pleocyemata</taxon>
        <taxon>Brachyura</taxon>
        <taxon>Eubrachyura</taxon>
        <taxon>Portunoidea</taxon>
        <taxon>Portunidae</taxon>
        <taxon>Portuninae</taxon>
        <taxon>Scylla</taxon>
    </lineage>
</organism>
<reference evidence="1 2" key="1">
    <citation type="submission" date="2023-03" db="EMBL/GenBank/DDBJ databases">
        <title>High-quality genome of Scylla paramamosain provides insights in environmental adaptation.</title>
        <authorList>
            <person name="Zhang L."/>
        </authorList>
    </citation>
    <scope>NUCLEOTIDE SEQUENCE [LARGE SCALE GENOMIC DNA]</scope>
    <source>
        <strain evidence="1">LZ_2023a</strain>
        <tissue evidence="1">Muscle</tissue>
    </source>
</reference>
<dbReference type="EMBL" id="JARAKH010000009">
    <property type="protein sequence ID" value="KAK8400624.1"/>
    <property type="molecule type" value="Genomic_DNA"/>
</dbReference>
<comment type="caution">
    <text evidence="1">The sequence shown here is derived from an EMBL/GenBank/DDBJ whole genome shotgun (WGS) entry which is preliminary data.</text>
</comment>
<dbReference type="InterPro" id="IPR039491">
    <property type="entry name" value="REX1-B"/>
</dbReference>
<dbReference type="AlphaFoldDB" id="A0AAW0ULP8"/>
<sequence length="160" mass="18295">MRDQPEVRQEGQEAAALVSRFNQLQEERVLTYRRLEDGHKVYLASGPQYDFPTYRQCVHEATQAFSRVSDGVLEVEAELRKANHTALANIIEAIQECERRKLELTVHQQLARQMVEEVGSGELEQSKVRELRGQLGKVVEDINDLLTELRYEAWGDGEGA</sequence>
<dbReference type="Pfam" id="PF14966">
    <property type="entry name" value="DNA_repr_REX1B"/>
    <property type="match status" value="1"/>
</dbReference>
<name>A0AAW0ULP8_SCYPA</name>
<dbReference type="PANTHER" id="PTHR28309">
    <property type="entry name" value="REQUIRED FOR EXCISION 1-B DOMAIN-CONTAINING PROTEIN"/>
    <property type="match status" value="1"/>
</dbReference>
<dbReference type="Gene3D" id="1.20.120.1530">
    <property type="match status" value="1"/>
</dbReference>
<accession>A0AAW0ULP8</accession>
<evidence type="ECO:0008006" key="3">
    <source>
        <dbReference type="Google" id="ProtNLM"/>
    </source>
</evidence>
<proteinExistence type="predicted"/>
<dbReference type="Proteomes" id="UP001487740">
    <property type="component" value="Unassembled WGS sequence"/>
</dbReference>
<dbReference type="EMBL" id="JARAKH010000009">
    <property type="protein sequence ID" value="KAK8400626.1"/>
    <property type="molecule type" value="Genomic_DNA"/>
</dbReference>
<evidence type="ECO:0000313" key="2">
    <source>
        <dbReference type="Proteomes" id="UP001487740"/>
    </source>
</evidence>
<dbReference type="PANTHER" id="PTHR28309:SF1">
    <property type="entry name" value="REQUIRED FOR EXCISION 1-B DOMAIN-CONTAINING PROTEIN"/>
    <property type="match status" value="1"/>
</dbReference>